<dbReference type="WBParaSite" id="MBELARI_LOCUS2273">
    <property type="protein sequence ID" value="MBELARI_LOCUS2273"/>
    <property type="gene ID" value="MBELARI_LOCUS2273"/>
</dbReference>
<evidence type="ECO:0000313" key="4">
    <source>
        <dbReference type="WBParaSite" id="MBELARI_LOCUS531"/>
    </source>
</evidence>
<dbReference type="Proteomes" id="UP000887575">
    <property type="component" value="Unassembled WGS sequence"/>
</dbReference>
<proteinExistence type="predicted"/>
<organism evidence="2 4">
    <name type="scientific">Mesorhabditis belari</name>
    <dbReference type="NCBI Taxonomy" id="2138241"/>
    <lineage>
        <taxon>Eukaryota</taxon>
        <taxon>Metazoa</taxon>
        <taxon>Ecdysozoa</taxon>
        <taxon>Nematoda</taxon>
        <taxon>Chromadorea</taxon>
        <taxon>Rhabditida</taxon>
        <taxon>Rhabditina</taxon>
        <taxon>Rhabditomorpha</taxon>
        <taxon>Rhabditoidea</taxon>
        <taxon>Rhabditidae</taxon>
        <taxon>Mesorhabditinae</taxon>
        <taxon>Mesorhabditis</taxon>
    </lineage>
</organism>
<feature type="chain" id="PRO_5041856422" evidence="1">
    <location>
        <begin position="17"/>
        <end position="213"/>
    </location>
</feature>
<evidence type="ECO:0000313" key="3">
    <source>
        <dbReference type="WBParaSite" id="MBELARI_LOCUS2273"/>
    </source>
</evidence>
<keyword evidence="2" id="KW-1185">Reference proteome</keyword>
<dbReference type="AlphaFoldDB" id="A0AAF3FHH0"/>
<sequence>MMRSLVFALLLSQVYALFDFSTCGSSKTCLLQPPTCSSNPSTCKQGMSFKRTSASFLEIEMFATNLPATATYDSWMAVAFQANPCDSYEANGIPCMSNSPVTECSALNAKLMTPALSWNNDEPRNVRIDNAADLAKAVTLQMSALENSQGQVYCKTLQRVQGAPFNGMPNTDKVFQLDTMKMYAIFMAVGPSNGTVLAKHTGVAMSSQRMMIM</sequence>
<reference evidence="3 4" key="1">
    <citation type="submission" date="2024-02" db="UniProtKB">
        <authorList>
            <consortium name="WormBaseParasite"/>
        </authorList>
    </citation>
    <scope>IDENTIFICATION</scope>
</reference>
<keyword evidence="1" id="KW-0732">Signal</keyword>
<evidence type="ECO:0000256" key="1">
    <source>
        <dbReference type="SAM" id="SignalP"/>
    </source>
</evidence>
<name>A0AAF3FHH0_9BILA</name>
<evidence type="ECO:0000313" key="2">
    <source>
        <dbReference type="Proteomes" id="UP000887575"/>
    </source>
</evidence>
<feature type="signal peptide" evidence="1">
    <location>
        <begin position="1"/>
        <end position="16"/>
    </location>
</feature>
<accession>A0AAF3FHH0</accession>
<dbReference type="WBParaSite" id="MBELARI_LOCUS531">
    <property type="protein sequence ID" value="MBELARI_LOCUS531"/>
    <property type="gene ID" value="MBELARI_LOCUS531"/>
</dbReference>
<protein>
    <submittedName>
        <fullName evidence="3 4">Uncharacterized protein</fullName>
    </submittedName>
</protein>